<dbReference type="InterPro" id="IPR020568">
    <property type="entry name" value="Ribosomal_Su5_D2-typ_SF"/>
</dbReference>
<dbReference type="GO" id="GO:0005730">
    <property type="term" value="C:nucleolus"/>
    <property type="evidence" value="ECO:0007669"/>
    <property type="project" value="UniProtKB-SubCell"/>
</dbReference>
<gene>
    <name evidence="9" type="ORF">OC842_000944</name>
</gene>
<evidence type="ECO:0000256" key="3">
    <source>
        <dbReference type="ARBA" id="ARBA00006678"/>
    </source>
</evidence>
<dbReference type="GO" id="GO:0071028">
    <property type="term" value="P:nuclear mRNA surveillance"/>
    <property type="evidence" value="ECO:0007669"/>
    <property type="project" value="TreeGrafter"/>
</dbReference>
<dbReference type="EMBL" id="JAPDMQ010000030">
    <property type="protein sequence ID" value="KAK0539522.1"/>
    <property type="molecule type" value="Genomic_DNA"/>
</dbReference>
<dbReference type="GO" id="GO:0000177">
    <property type="term" value="C:cytoplasmic exosome (RNase complex)"/>
    <property type="evidence" value="ECO:0007669"/>
    <property type="project" value="TreeGrafter"/>
</dbReference>
<keyword evidence="4" id="KW-0963">Cytoplasm</keyword>
<dbReference type="GO" id="GO:0000176">
    <property type="term" value="C:nuclear exosome (RNase complex)"/>
    <property type="evidence" value="ECO:0007669"/>
    <property type="project" value="UniProtKB-ARBA"/>
</dbReference>
<name>A0AAN6GG82_9BASI</name>
<dbReference type="AlphaFoldDB" id="A0AAN6GG82"/>
<dbReference type="GO" id="GO:0034476">
    <property type="term" value="P:U5 snRNA 3'-end processing"/>
    <property type="evidence" value="ECO:0007669"/>
    <property type="project" value="TreeGrafter"/>
</dbReference>
<dbReference type="Proteomes" id="UP001176521">
    <property type="component" value="Unassembled WGS sequence"/>
</dbReference>
<dbReference type="InterPro" id="IPR001247">
    <property type="entry name" value="ExoRNase_PH_dom1"/>
</dbReference>
<organism evidence="9 10">
    <name type="scientific">Tilletia horrida</name>
    <dbReference type="NCBI Taxonomy" id="155126"/>
    <lineage>
        <taxon>Eukaryota</taxon>
        <taxon>Fungi</taxon>
        <taxon>Dikarya</taxon>
        <taxon>Basidiomycota</taxon>
        <taxon>Ustilaginomycotina</taxon>
        <taxon>Exobasidiomycetes</taxon>
        <taxon>Tilletiales</taxon>
        <taxon>Tilletiaceae</taxon>
        <taxon>Tilletia</taxon>
    </lineage>
</organism>
<evidence type="ECO:0000256" key="1">
    <source>
        <dbReference type="ARBA" id="ARBA00004496"/>
    </source>
</evidence>
<comment type="subcellular location">
    <subcellularLocation>
        <location evidence="1">Cytoplasm</location>
    </subcellularLocation>
    <subcellularLocation>
        <location evidence="2">Nucleus</location>
        <location evidence="2">Nucleolus</location>
    </subcellularLocation>
</comment>
<feature type="domain" description="Exoribonuclease phosphorolytic" evidence="8">
    <location>
        <begin position="55"/>
        <end position="218"/>
    </location>
</feature>
<dbReference type="GO" id="GO:0000467">
    <property type="term" value="P:exonucleolytic trimming to generate mature 3'-end of 5.8S rRNA from tricistronic rRNA transcript (SSU-rRNA, 5.8S rRNA, LSU-rRNA)"/>
    <property type="evidence" value="ECO:0007669"/>
    <property type="project" value="TreeGrafter"/>
</dbReference>
<dbReference type="PANTHER" id="PTHR11097:SF8">
    <property type="entry name" value="EXOSOME COMPLEX COMPONENT RRP42"/>
    <property type="match status" value="1"/>
</dbReference>
<dbReference type="InterPro" id="IPR027408">
    <property type="entry name" value="PNPase/RNase_PH_dom_sf"/>
</dbReference>
<proteinExistence type="inferred from homology"/>
<feature type="region of interest" description="Disordered" evidence="7">
    <location>
        <begin position="340"/>
        <end position="362"/>
    </location>
</feature>
<evidence type="ECO:0000256" key="2">
    <source>
        <dbReference type="ARBA" id="ARBA00004604"/>
    </source>
</evidence>
<dbReference type="Pfam" id="PF01138">
    <property type="entry name" value="RNase_PH"/>
    <property type="match status" value="1"/>
</dbReference>
<dbReference type="GO" id="GO:0034475">
    <property type="term" value="P:U4 snRNA 3'-end processing"/>
    <property type="evidence" value="ECO:0007669"/>
    <property type="project" value="TreeGrafter"/>
</dbReference>
<evidence type="ECO:0000256" key="7">
    <source>
        <dbReference type="SAM" id="MobiDB-lite"/>
    </source>
</evidence>
<dbReference type="SUPFAM" id="SSF54211">
    <property type="entry name" value="Ribosomal protein S5 domain 2-like"/>
    <property type="match status" value="1"/>
</dbReference>
<evidence type="ECO:0000259" key="8">
    <source>
        <dbReference type="Pfam" id="PF01138"/>
    </source>
</evidence>
<dbReference type="GO" id="GO:0071038">
    <property type="term" value="P:TRAMP-dependent tRNA surveillance pathway"/>
    <property type="evidence" value="ECO:0007669"/>
    <property type="project" value="TreeGrafter"/>
</dbReference>
<dbReference type="InterPro" id="IPR050590">
    <property type="entry name" value="Exosome_comp_Rrp42_subfam"/>
</dbReference>
<dbReference type="GO" id="GO:0034473">
    <property type="term" value="P:U1 snRNA 3'-end processing"/>
    <property type="evidence" value="ECO:0007669"/>
    <property type="project" value="TreeGrafter"/>
</dbReference>
<comment type="similarity">
    <text evidence="3">Belongs to the RNase PH family.</text>
</comment>
<dbReference type="GO" id="GO:0016075">
    <property type="term" value="P:rRNA catabolic process"/>
    <property type="evidence" value="ECO:0007669"/>
    <property type="project" value="TreeGrafter"/>
</dbReference>
<evidence type="ECO:0000256" key="5">
    <source>
        <dbReference type="ARBA" id="ARBA00022835"/>
    </source>
</evidence>
<dbReference type="PANTHER" id="PTHR11097">
    <property type="entry name" value="EXOSOME COMPLEX EXONUCLEASE RIBOSOMAL RNA PROCESSING PROTEIN"/>
    <property type="match status" value="1"/>
</dbReference>
<keyword evidence="10" id="KW-1185">Reference proteome</keyword>
<accession>A0AAN6GG82</accession>
<dbReference type="InterPro" id="IPR036345">
    <property type="entry name" value="ExoRNase_PH_dom2_sf"/>
</dbReference>
<dbReference type="GO" id="GO:0071035">
    <property type="term" value="P:nuclear polyadenylation-dependent rRNA catabolic process"/>
    <property type="evidence" value="ECO:0007669"/>
    <property type="project" value="TreeGrafter"/>
</dbReference>
<keyword evidence="5" id="KW-0271">Exosome</keyword>
<evidence type="ECO:0000256" key="6">
    <source>
        <dbReference type="ARBA" id="ARBA00042523"/>
    </source>
</evidence>
<protein>
    <recommendedName>
        <fullName evidence="6">Ribosomal RNA-processing protein 42</fullName>
    </recommendedName>
</protein>
<evidence type="ECO:0000313" key="10">
    <source>
        <dbReference type="Proteomes" id="UP001176521"/>
    </source>
</evidence>
<dbReference type="GO" id="GO:0035925">
    <property type="term" value="F:mRNA 3'-UTR AU-rich region binding"/>
    <property type="evidence" value="ECO:0007669"/>
    <property type="project" value="TreeGrafter"/>
</dbReference>
<comment type="caution">
    <text evidence="9">The sequence shown here is derived from an EMBL/GenBank/DDBJ whole genome shotgun (WGS) entry which is preliminary data.</text>
</comment>
<evidence type="ECO:0000256" key="4">
    <source>
        <dbReference type="ARBA" id="ARBA00022490"/>
    </source>
</evidence>
<sequence>MATSGAGGGSSSSAALAGGSALAPPPLSIAERALVLSALLNSDPPHRAHGRGPLEFRPIAVQTGVLPAAHGSARLTLGVGAGGGGFDTEAVTEVLVGVSVEVKKVDAGEAPVMCAVEVDPALQHSLPAPYSTETLSASLTNLLAATLSHAASSGSSSADQADSDAPPELFPLSQLAVIPGQSHWHFYIDATILSLSAGNLVDATFAAVFAALADVRIPRTRPVRFRTEEAALSAAGGGKQKGDELGLIKQTRQDRAVDFELLQDDTGLGGDPLLNWAANPVCVTVSLLPKGVLLDADATESNVVPSQIHIIASASGHIYGIHFAGPGGFWEASAAASAEAPAEGDAKPSLPPGAWNPNESIQRGMGSRYDAVKNAIKVGVNSASSLASLLCAQIEQQQQLRAR</sequence>
<dbReference type="Gene3D" id="3.30.230.70">
    <property type="entry name" value="GHMP Kinase, N-terminal domain"/>
    <property type="match status" value="1"/>
</dbReference>
<dbReference type="SUPFAM" id="SSF55666">
    <property type="entry name" value="Ribonuclease PH domain 2-like"/>
    <property type="match status" value="1"/>
</dbReference>
<reference evidence="9" key="1">
    <citation type="journal article" date="2023" name="PhytoFront">
        <title>Draft Genome Resources of Seven Strains of Tilletia horrida, Causal Agent of Kernel Smut of Rice.</title>
        <authorList>
            <person name="Khanal S."/>
            <person name="Antony Babu S."/>
            <person name="Zhou X.G."/>
        </authorList>
    </citation>
    <scope>NUCLEOTIDE SEQUENCE</scope>
    <source>
        <strain evidence="9">TX3</strain>
    </source>
</reference>
<evidence type="ECO:0000313" key="9">
    <source>
        <dbReference type="EMBL" id="KAK0539522.1"/>
    </source>
</evidence>